<dbReference type="InterPro" id="IPR002641">
    <property type="entry name" value="PNPLA_dom"/>
</dbReference>
<sequence>MKSESYQKPEFTREHRLGLVVYGGVSLAIYMNGVCREFYNAVRGRGIYKLIKALTDSDIIVDIISGTSAGGINGVLLSYALTNSNEQEIVDFKNFDQIWRDSANIRKLLRQPKNNEYNKSDSLFDGENYYQNALENALNQAHSNKKQAPIDEWLSQSNELDLFVTGTDVLGQVYKVFDQTGSVIEVNNHRTVFQLKHRQGRKEPFNFKSNPAVPQITTPEIHQSLAKLCRITSCFPVAFPVVTVELKNPNNYVDSMLVRWGDLENRDLPEQRPPKGYNLHFVDGGVLDNRPFSYTIKEMYYRTANRPVDRKLFYIDPSPDRFSNAANFQNMAKPKIGQVIQDSVIGLPSYESIANDLQAIKERNEQVRRYKALLANVEAPISSEDATTEKIDVQEEIYLLTRLINLRDRLLPLILRMQQNDVVNSDKAKILEKIAELLTERILDPEEKKERDEILQEFGKQIRNLDIEYALRKHFYILQKVCQRIEKEEQYEQYTKLKLLSQRISRQIKLLEVIRAALDMLMSNRNVSQFFYQLIDQATSNNQLRSQIYDSLFRLHRYLLDPHSLNDLLPTNAQKNELVELPADFFLKLPLLAQQLDEEAWLPQKQLSSILEQLRQKVVQLEVGLDIAKNIHLNDKFNYDEQENEKFTTILRQVELSTEVLIHNSQLSNSEELLSRFKGFRQVDQVLYPFESLTEIGEKEIIQTVRISPNDAQLGLGKSKGLEGKLTGDTLYAFGDLFKKSWRSNDILWGRLDGLNRIVEALITPEALKRFPHFIKREANKKGCLEEEYIEFLLDESLNKDALEREQIKAYLIKLLQLDFQFNQVEMKEFLDAVVMAGHRVILDTDLQKVIADAIDEQFTWNLQRVKPENFSSNKQNQEVSRLDNETNYNPIKGYFDKTVSAIAAAKIAKEAVDSWEDPHKKEHFFRNEYRVGKEKLDLDVPNVILVNLATRSILVARDIIKNALGIDQVRRLSRHPIYQFFDKSLQLFYWWLQYRGPVALESASFNRGRPIILILQVALLVVAIAGVAVTVSQSWVWIAIALGATVLFWLIGLLRKSQ</sequence>
<keyword evidence="6" id="KW-1185">Reference proteome</keyword>
<dbReference type="InterPro" id="IPR019894">
    <property type="entry name" value="Patatin-related_protein"/>
</dbReference>
<evidence type="ECO:0000313" key="6">
    <source>
        <dbReference type="Proteomes" id="UP000010472"/>
    </source>
</evidence>
<dbReference type="HOGENOM" id="CLU_289991_0_0_3"/>
<accession>K9VWT0</accession>
<protein>
    <submittedName>
        <fullName evidence="5">Patatin-related protein</fullName>
    </submittedName>
</protein>
<feature type="domain" description="PNPLA" evidence="4">
    <location>
        <begin position="19"/>
        <end position="296"/>
    </location>
</feature>
<dbReference type="eggNOG" id="COG1752">
    <property type="taxonomic scope" value="Bacteria"/>
</dbReference>
<dbReference type="PROSITE" id="PS51635">
    <property type="entry name" value="PNPLA"/>
    <property type="match status" value="1"/>
</dbReference>
<comment type="caution">
    <text evidence="2">Lacks conserved residue(s) required for the propagation of feature annotation.</text>
</comment>
<dbReference type="InterPro" id="IPR024282">
    <property type="entry name" value="DUF3376"/>
</dbReference>
<dbReference type="Pfam" id="PF11856">
    <property type="entry name" value="DUF3376"/>
    <property type="match status" value="1"/>
</dbReference>
<organism evidence="5 6">
    <name type="scientific">Crinalium epipsammum PCC 9333</name>
    <dbReference type="NCBI Taxonomy" id="1173022"/>
    <lineage>
        <taxon>Bacteria</taxon>
        <taxon>Bacillati</taxon>
        <taxon>Cyanobacteriota</taxon>
        <taxon>Cyanophyceae</taxon>
        <taxon>Gomontiellales</taxon>
        <taxon>Gomontiellaceae</taxon>
        <taxon>Crinalium</taxon>
    </lineage>
</organism>
<reference evidence="5 6" key="1">
    <citation type="submission" date="2012-06" db="EMBL/GenBank/DDBJ databases">
        <title>Finished chromosome of genome of Crinalium epipsammum PCC 9333.</title>
        <authorList>
            <consortium name="US DOE Joint Genome Institute"/>
            <person name="Gugger M."/>
            <person name="Coursin T."/>
            <person name="Rippka R."/>
            <person name="Tandeau De Marsac N."/>
            <person name="Huntemann M."/>
            <person name="Wei C.-L."/>
            <person name="Han J."/>
            <person name="Detter J.C."/>
            <person name="Han C."/>
            <person name="Tapia R."/>
            <person name="Davenport K."/>
            <person name="Daligault H."/>
            <person name="Erkkila T."/>
            <person name="Gu W."/>
            <person name="Munk A.C.C."/>
            <person name="Teshima H."/>
            <person name="Xu Y."/>
            <person name="Chain P."/>
            <person name="Chen A."/>
            <person name="Krypides N."/>
            <person name="Mavromatis K."/>
            <person name="Markowitz V."/>
            <person name="Szeto E."/>
            <person name="Ivanova N."/>
            <person name="Mikhailova N."/>
            <person name="Ovchinnikova G."/>
            <person name="Pagani I."/>
            <person name="Pati A."/>
            <person name="Goodwin L."/>
            <person name="Peters L."/>
            <person name="Pitluck S."/>
            <person name="Woyke T."/>
            <person name="Kerfeld C."/>
        </authorList>
    </citation>
    <scope>NUCLEOTIDE SEQUENCE [LARGE SCALE GENOMIC DNA]</scope>
    <source>
        <strain evidence="5 6">PCC 9333</strain>
    </source>
</reference>
<feature type="transmembrane region" description="Helical" evidence="3">
    <location>
        <begin position="1012"/>
        <end position="1030"/>
    </location>
</feature>
<keyword evidence="2" id="KW-0378">Hydrolase</keyword>
<dbReference type="NCBIfam" id="TIGR03607">
    <property type="entry name" value="patatin-like protein"/>
    <property type="match status" value="1"/>
</dbReference>
<evidence type="ECO:0000313" key="5">
    <source>
        <dbReference type="EMBL" id="AFZ12019.1"/>
    </source>
</evidence>
<proteinExistence type="predicted"/>
<dbReference type="GO" id="GO:0016787">
    <property type="term" value="F:hydrolase activity"/>
    <property type="evidence" value="ECO:0007669"/>
    <property type="project" value="UniProtKB-UniRule"/>
</dbReference>
<keyword evidence="1 2" id="KW-0443">Lipid metabolism</keyword>
<feature type="active site" description="Nucleophile" evidence="2">
    <location>
        <position position="68"/>
    </location>
</feature>
<name>K9VWT0_9CYAN</name>
<dbReference type="KEGG" id="cep:Cri9333_1110"/>
<dbReference type="Pfam" id="PF01734">
    <property type="entry name" value="Patatin"/>
    <property type="match status" value="1"/>
</dbReference>
<evidence type="ECO:0000256" key="3">
    <source>
        <dbReference type="SAM" id="Phobius"/>
    </source>
</evidence>
<feature type="transmembrane region" description="Helical" evidence="3">
    <location>
        <begin position="1036"/>
        <end position="1055"/>
    </location>
</feature>
<dbReference type="AlphaFoldDB" id="K9VWT0"/>
<keyword evidence="2" id="KW-0442">Lipid degradation</keyword>
<dbReference type="Gene3D" id="3.40.1090.10">
    <property type="entry name" value="Cytosolic phospholipase A2 catalytic domain"/>
    <property type="match status" value="1"/>
</dbReference>
<gene>
    <name evidence="5" type="ORF">Cri9333_1110</name>
</gene>
<dbReference type="STRING" id="1173022.Cri9333_1110"/>
<feature type="short sequence motif" description="DGA/G" evidence="2">
    <location>
        <begin position="283"/>
        <end position="285"/>
    </location>
</feature>
<evidence type="ECO:0000259" key="4">
    <source>
        <dbReference type="PROSITE" id="PS51635"/>
    </source>
</evidence>
<dbReference type="Proteomes" id="UP000010472">
    <property type="component" value="Chromosome"/>
</dbReference>
<feature type="short sequence motif" description="GXSXG" evidence="2">
    <location>
        <begin position="66"/>
        <end position="70"/>
    </location>
</feature>
<dbReference type="SUPFAM" id="SSF52151">
    <property type="entry name" value="FabD/lysophospholipase-like"/>
    <property type="match status" value="1"/>
</dbReference>
<keyword evidence="3" id="KW-0812">Transmembrane</keyword>
<dbReference type="OrthoDB" id="100834at2"/>
<dbReference type="InterPro" id="IPR016035">
    <property type="entry name" value="Acyl_Trfase/lysoPLipase"/>
</dbReference>
<dbReference type="EMBL" id="CP003620">
    <property type="protein sequence ID" value="AFZ12019.1"/>
    <property type="molecule type" value="Genomic_DNA"/>
</dbReference>
<keyword evidence="3" id="KW-0472">Membrane</keyword>
<dbReference type="RefSeq" id="WP_015202141.1">
    <property type="nucleotide sequence ID" value="NC_019753.1"/>
</dbReference>
<keyword evidence="3" id="KW-1133">Transmembrane helix</keyword>
<dbReference type="GO" id="GO:0016042">
    <property type="term" value="P:lipid catabolic process"/>
    <property type="evidence" value="ECO:0007669"/>
    <property type="project" value="UniProtKB-UniRule"/>
</dbReference>
<feature type="active site" description="Proton acceptor" evidence="2">
    <location>
        <position position="283"/>
    </location>
</feature>
<evidence type="ECO:0000256" key="1">
    <source>
        <dbReference type="ARBA" id="ARBA00023098"/>
    </source>
</evidence>
<evidence type="ECO:0000256" key="2">
    <source>
        <dbReference type="PROSITE-ProRule" id="PRU01161"/>
    </source>
</evidence>
<dbReference type="PATRIC" id="fig|1173022.3.peg.1201"/>